<evidence type="ECO:0000259" key="9">
    <source>
        <dbReference type="Pfam" id="PF00441"/>
    </source>
</evidence>
<dbReference type="FunFam" id="1.10.540.10:FF:000002">
    <property type="entry name" value="Acyl-CoA dehydrogenase FadE19"/>
    <property type="match status" value="1"/>
</dbReference>
<feature type="domain" description="Acyl-CoA dehydrogenase/oxidase N-terminal" evidence="11">
    <location>
        <begin position="6"/>
        <end position="118"/>
    </location>
</feature>
<dbReference type="FunFam" id="1.20.140.10:FF:000004">
    <property type="entry name" value="Acyl-CoA dehydrogenase FadE25"/>
    <property type="match status" value="1"/>
</dbReference>
<evidence type="ECO:0000256" key="8">
    <source>
        <dbReference type="RuleBase" id="RU362125"/>
    </source>
</evidence>
<dbReference type="InterPro" id="IPR006091">
    <property type="entry name" value="Acyl-CoA_Oxase/DH_mid-dom"/>
</dbReference>
<dbReference type="PROSITE" id="PS00072">
    <property type="entry name" value="ACYL_COA_DH_1"/>
    <property type="match status" value="1"/>
</dbReference>
<dbReference type="GO" id="GO:0050660">
    <property type="term" value="F:flavin adenine dinucleotide binding"/>
    <property type="evidence" value="ECO:0007669"/>
    <property type="project" value="InterPro"/>
</dbReference>
<name>A0A143PTS5_LUTPR</name>
<keyword evidence="3 8" id="KW-0285">Flavoprotein</keyword>
<dbReference type="Gene3D" id="1.20.140.10">
    <property type="entry name" value="Butyryl-CoA Dehydrogenase, subunit A, domain 3"/>
    <property type="match status" value="1"/>
</dbReference>
<dbReference type="InterPro" id="IPR013786">
    <property type="entry name" value="AcylCoA_DH/ox_N"/>
</dbReference>
<keyword evidence="5 8" id="KW-0560">Oxidoreductase</keyword>
<dbReference type="Gene3D" id="2.40.110.10">
    <property type="entry name" value="Butyryl-CoA Dehydrogenase, subunit A, domain 2"/>
    <property type="match status" value="1"/>
</dbReference>
<dbReference type="PANTHER" id="PTHR43884">
    <property type="entry name" value="ACYL-COA DEHYDROGENASE"/>
    <property type="match status" value="1"/>
</dbReference>
<dbReference type="PANTHER" id="PTHR43884:SF12">
    <property type="entry name" value="ISOVALERYL-COA DEHYDROGENASE, MITOCHONDRIAL-RELATED"/>
    <property type="match status" value="1"/>
</dbReference>
<comment type="cofactor">
    <cofactor evidence="1 8">
        <name>FAD</name>
        <dbReference type="ChEBI" id="CHEBI:57692"/>
    </cofactor>
</comment>
<gene>
    <name evidence="12" type="primary">acdA_3</name>
    <name evidence="12" type="ORF">LuPra_04466</name>
</gene>
<dbReference type="OrthoDB" id="105706at2"/>
<dbReference type="SUPFAM" id="SSF56645">
    <property type="entry name" value="Acyl-CoA dehydrogenase NM domain-like"/>
    <property type="match status" value="1"/>
</dbReference>
<dbReference type="InterPro" id="IPR006089">
    <property type="entry name" value="Acyl-CoA_DH_CS"/>
</dbReference>
<dbReference type="STRING" id="1855912.LuPra_04466"/>
<dbReference type="FunFam" id="2.40.110.10:FF:000009">
    <property type="entry name" value="Acyl-CoA dehydrogenase"/>
    <property type="match status" value="1"/>
</dbReference>
<dbReference type="PATRIC" id="fig|1813736.3.peg.4711"/>
<evidence type="ECO:0000313" key="13">
    <source>
        <dbReference type="Proteomes" id="UP000076079"/>
    </source>
</evidence>
<feature type="domain" description="Acyl-CoA oxidase/dehydrogenase middle" evidence="10">
    <location>
        <begin position="123"/>
        <end position="217"/>
    </location>
</feature>
<keyword evidence="13" id="KW-1185">Reference proteome</keyword>
<keyword evidence="4 8" id="KW-0274">FAD</keyword>
<accession>A0A143PTS5</accession>
<dbReference type="Pfam" id="PF00441">
    <property type="entry name" value="Acyl-CoA_dh_1"/>
    <property type="match status" value="1"/>
</dbReference>
<evidence type="ECO:0000256" key="2">
    <source>
        <dbReference type="ARBA" id="ARBA00009347"/>
    </source>
</evidence>
<dbReference type="Pfam" id="PF02770">
    <property type="entry name" value="Acyl-CoA_dh_M"/>
    <property type="match status" value="1"/>
</dbReference>
<proteinExistence type="inferred from homology"/>
<reference evidence="12 13" key="1">
    <citation type="journal article" date="2016" name="Genome Announc.">
        <title>First Complete Genome Sequence of a Subdivision 6 Acidobacterium Strain.</title>
        <authorList>
            <person name="Huang S."/>
            <person name="Vieira S."/>
            <person name="Bunk B."/>
            <person name="Riedel T."/>
            <person name="Sproer C."/>
            <person name="Overmann J."/>
        </authorList>
    </citation>
    <scope>NUCLEOTIDE SEQUENCE [LARGE SCALE GENOMIC DNA]</scope>
    <source>
        <strain evidence="13">DSM 100886 HEG_-6_39</strain>
    </source>
</reference>
<evidence type="ECO:0000256" key="4">
    <source>
        <dbReference type="ARBA" id="ARBA00022827"/>
    </source>
</evidence>
<dbReference type="SUPFAM" id="SSF47203">
    <property type="entry name" value="Acyl-CoA dehydrogenase C-terminal domain-like"/>
    <property type="match status" value="1"/>
</dbReference>
<dbReference type="Pfam" id="PF02771">
    <property type="entry name" value="Acyl-CoA_dh_N"/>
    <property type="match status" value="1"/>
</dbReference>
<evidence type="ECO:0000256" key="6">
    <source>
        <dbReference type="ARBA" id="ARBA00066361"/>
    </source>
</evidence>
<evidence type="ECO:0000259" key="11">
    <source>
        <dbReference type="Pfam" id="PF02771"/>
    </source>
</evidence>
<dbReference type="InterPro" id="IPR046373">
    <property type="entry name" value="Acyl-CoA_Oxase/DH_mid-dom_sf"/>
</dbReference>
<evidence type="ECO:0000313" key="12">
    <source>
        <dbReference type="EMBL" id="AMY11219.1"/>
    </source>
</evidence>
<evidence type="ECO:0000256" key="3">
    <source>
        <dbReference type="ARBA" id="ARBA00022630"/>
    </source>
</evidence>
<dbReference type="KEGG" id="abac:LuPra_04466"/>
<dbReference type="InterPro" id="IPR009075">
    <property type="entry name" value="AcylCo_DH/oxidase_C"/>
</dbReference>
<dbReference type="Gene3D" id="1.10.540.10">
    <property type="entry name" value="Acyl-CoA dehydrogenase/oxidase, N-terminal domain"/>
    <property type="match status" value="1"/>
</dbReference>
<dbReference type="AlphaFoldDB" id="A0A143PTS5"/>
<dbReference type="InterPro" id="IPR036250">
    <property type="entry name" value="AcylCo_DH-like_C"/>
</dbReference>
<dbReference type="GO" id="GO:0003995">
    <property type="term" value="F:acyl-CoA dehydrogenase activity"/>
    <property type="evidence" value="ECO:0007669"/>
    <property type="project" value="InterPro"/>
</dbReference>
<evidence type="ECO:0000256" key="1">
    <source>
        <dbReference type="ARBA" id="ARBA00001974"/>
    </source>
</evidence>
<evidence type="ECO:0000259" key="10">
    <source>
        <dbReference type="Pfam" id="PF02770"/>
    </source>
</evidence>
<evidence type="ECO:0000256" key="7">
    <source>
        <dbReference type="ARBA" id="ARBA00067292"/>
    </source>
</evidence>
<feature type="domain" description="Acyl-CoA dehydrogenase/oxidase C-terminal" evidence="9">
    <location>
        <begin position="229"/>
        <end position="378"/>
    </location>
</feature>
<dbReference type="InterPro" id="IPR037069">
    <property type="entry name" value="AcylCoA_DH/ox_N_sf"/>
</dbReference>
<reference evidence="13" key="2">
    <citation type="submission" date="2016-04" db="EMBL/GenBank/DDBJ databases">
        <title>First Complete Genome Sequence of a Subdivision 6 Acidobacterium.</title>
        <authorList>
            <person name="Huang S."/>
            <person name="Vieira S."/>
            <person name="Bunk B."/>
            <person name="Riedel T."/>
            <person name="Sproeer C."/>
            <person name="Overmann J."/>
        </authorList>
    </citation>
    <scope>NUCLEOTIDE SEQUENCE [LARGE SCALE GENOMIC DNA]</scope>
    <source>
        <strain evidence="13">DSM 100886 HEG_-6_39</strain>
    </source>
</reference>
<comment type="similarity">
    <text evidence="2 8">Belongs to the acyl-CoA dehydrogenase family.</text>
</comment>
<dbReference type="RefSeq" id="WP_110172785.1">
    <property type="nucleotide sequence ID" value="NZ_CP015136.1"/>
</dbReference>
<dbReference type="Proteomes" id="UP000076079">
    <property type="component" value="Chromosome"/>
</dbReference>
<sequence>MDLHLTDDQRLLRDSVREFAEREIRPHVMAWDEAQHFPMSLLPKLADLGLMGIQFPEALGGSGMSAVDYCLCIEELARVDPAIALSVAAHNGLAAAHIHMFGSEAQQREFLVPLATGQVLGAWGLTEPTAGSDAAGTRTVARRDEDGWVIDGAKTFITHGNIAGVLVAMAVTDRSRGNRGISAFVLPAGTPGMRAGRKENKLGMRASETSEVIFEHCRVPAGALLGEAGQGFINTLQVLDAGRIGIAALSVGLAQGAYDAARAYALQREQFGQPIASFQGIRWKLADLATKIAAARLLTYRAAALKDAGVRTTRESSMAKLYASEVAVRAAEECVQIHGGYGFVKDYPAEKYFRDVKLLTIGEGTSEVQRLVIARQLLA</sequence>
<dbReference type="PIRSF" id="PIRSF016578">
    <property type="entry name" value="HsaA"/>
    <property type="match status" value="1"/>
</dbReference>
<dbReference type="EMBL" id="CP015136">
    <property type="protein sequence ID" value="AMY11219.1"/>
    <property type="molecule type" value="Genomic_DNA"/>
</dbReference>
<dbReference type="EC" id="1.3.8.11" evidence="6"/>
<dbReference type="PROSITE" id="PS00073">
    <property type="entry name" value="ACYL_COA_DH_2"/>
    <property type="match status" value="1"/>
</dbReference>
<organism evidence="12 13">
    <name type="scientific">Luteitalea pratensis</name>
    <dbReference type="NCBI Taxonomy" id="1855912"/>
    <lineage>
        <taxon>Bacteria</taxon>
        <taxon>Pseudomonadati</taxon>
        <taxon>Acidobacteriota</taxon>
        <taxon>Vicinamibacteria</taxon>
        <taxon>Vicinamibacterales</taxon>
        <taxon>Vicinamibacteraceae</taxon>
        <taxon>Luteitalea</taxon>
    </lineage>
</organism>
<protein>
    <recommendedName>
        <fullName evidence="7">Cyclohexane-1-carbonyl-CoA dehydrogenase</fullName>
        <ecNumber evidence="6">1.3.8.11</ecNumber>
    </recommendedName>
</protein>
<dbReference type="InterPro" id="IPR009100">
    <property type="entry name" value="AcylCoA_DH/oxidase_NM_dom_sf"/>
</dbReference>
<evidence type="ECO:0000256" key="5">
    <source>
        <dbReference type="ARBA" id="ARBA00023002"/>
    </source>
</evidence>